<evidence type="ECO:0000313" key="2">
    <source>
        <dbReference type="EMBL" id="CAE6506083.1"/>
    </source>
</evidence>
<comment type="caution">
    <text evidence="2">The sequence shown here is derived from an EMBL/GenBank/DDBJ whole genome shotgun (WGS) entry which is preliminary data.</text>
</comment>
<feature type="region of interest" description="Disordered" evidence="1">
    <location>
        <begin position="200"/>
        <end position="235"/>
    </location>
</feature>
<evidence type="ECO:0000256" key="1">
    <source>
        <dbReference type="SAM" id="MobiDB-lite"/>
    </source>
</evidence>
<organism evidence="2 3">
    <name type="scientific">Rhizoctonia solani</name>
    <dbReference type="NCBI Taxonomy" id="456999"/>
    <lineage>
        <taxon>Eukaryota</taxon>
        <taxon>Fungi</taxon>
        <taxon>Dikarya</taxon>
        <taxon>Basidiomycota</taxon>
        <taxon>Agaricomycotina</taxon>
        <taxon>Agaricomycetes</taxon>
        <taxon>Cantharellales</taxon>
        <taxon>Ceratobasidiaceae</taxon>
        <taxon>Rhizoctonia</taxon>
    </lineage>
</organism>
<dbReference type="AlphaFoldDB" id="A0A8H3HGH3"/>
<evidence type="ECO:0000313" key="3">
    <source>
        <dbReference type="Proteomes" id="UP000663853"/>
    </source>
</evidence>
<proteinExistence type="predicted"/>
<dbReference type="Proteomes" id="UP000663853">
    <property type="component" value="Unassembled WGS sequence"/>
</dbReference>
<accession>A0A8H3HGH3</accession>
<protein>
    <recommendedName>
        <fullName evidence="4">Fungal-type protein kinase domain-containing protein</fullName>
    </recommendedName>
</protein>
<gene>
    <name evidence="2" type="ORF">RDB_LOCUS119878</name>
</gene>
<feature type="compositionally biased region" description="Basic and acidic residues" evidence="1">
    <location>
        <begin position="203"/>
        <end position="214"/>
    </location>
</feature>
<dbReference type="EMBL" id="CAJMXA010003599">
    <property type="protein sequence ID" value="CAE6506083.1"/>
    <property type="molecule type" value="Genomic_DNA"/>
</dbReference>
<sequence>MSEPHGATTGTVAFIATEVASMEHHRLELLRLPRLVVSRKTIDSLVKSDRDDLPLEPQPFSSEPPRLPPFRHNPLHDMESVWWLCVWMMFYLSYSKERSWEQFQNYYRIFGSQAAKKDFSELSKFKQLTNHLSGTPAFVSTIYSWLMALNSFYSDCYEQQDSLANPPTILQVDDDTIELFYNYGRKALRTLEKGSEPLPECVKLSERRQQENSRKTPRLISNGVNLPLPKKRRTQ</sequence>
<reference evidence="2" key="1">
    <citation type="submission" date="2021-01" db="EMBL/GenBank/DDBJ databases">
        <authorList>
            <person name="Kaushik A."/>
        </authorList>
    </citation>
    <scope>NUCLEOTIDE SEQUENCE</scope>
    <source>
        <strain evidence="2">AG6-10EEA</strain>
    </source>
</reference>
<name>A0A8H3HGH3_9AGAM</name>
<evidence type="ECO:0008006" key="4">
    <source>
        <dbReference type="Google" id="ProtNLM"/>
    </source>
</evidence>